<evidence type="ECO:0000313" key="3">
    <source>
        <dbReference type="EMBL" id="THU88055.1"/>
    </source>
</evidence>
<feature type="compositionally biased region" description="Low complexity" evidence="1">
    <location>
        <begin position="54"/>
        <end position="67"/>
    </location>
</feature>
<keyword evidence="2" id="KW-0812">Transmembrane</keyword>
<feature type="compositionally biased region" description="Low complexity" evidence="1">
    <location>
        <begin position="91"/>
        <end position="108"/>
    </location>
</feature>
<organism evidence="3 5">
    <name type="scientific">Dendrothele bispora (strain CBS 962.96)</name>
    <dbReference type="NCBI Taxonomy" id="1314807"/>
    <lineage>
        <taxon>Eukaryota</taxon>
        <taxon>Fungi</taxon>
        <taxon>Dikarya</taxon>
        <taxon>Basidiomycota</taxon>
        <taxon>Agaricomycotina</taxon>
        <taxon>Agaricomycetes</taxon>
        <taxon>Agaricomycetidae</taxon>
        <taxon>Agaricales</taxon>
        <taxon>Agaricales incertae sedis</taxon>
        <taxon>Dendrothele</taxon>
    </lineage>
</organism>
<keyword evidence="2" id="KW-0472">Membrane</keyword>
<protein>
    <submittedName>
        <fullName evidence="3">Uncharacterized protein</fullName>
    </submittedName>
</protein>
<dbReference type="AlphaFoldDB" id="A0A4V4HDP2"/>
<evidence type="ECO:0000313" key="5">
    <source>
        <dbReference type="Proteomes" id="UP000297245"/>
    </source>
</evidence>
<keyword evidence="5" id="KW-1185">Reference proteome</keyword>
<feature type="region of interest" description="Disordered" evidence="1">
    <location>
        <begin position="1"/>
        <end position="135"/>
    </location>
</feature>
<evidence type="ECO:0000256" key="1">
    <source>
        <dbReference type="SAM" id="MobiDB-lite"/>
    </source>
</evidence>
<name>A0A4V4HDP2_DENBC</name>
<feature type="transmembrane region" description="Helical" evidence="2">
    <location>
        <begin position="245"/>
        <end position="268"/>
    </location>
</feature>
<accession>A0A4V4HDP2</accession>
<sequence length="355" mass="37818">MSQSMTTVPQMAATSTSAPDSSLMQSPELKDNHPLLTSSSVPPSPKTRVFDVTSGSSSESSSGESHPTPSPTPSLFRTPSGELLSHNPTRSSISSIPSKFVSSPLNPSSSPPPTLFGPKRPNNNPHARPNFPRVASEDARALSMASRGSMILYRFNDAHPDDFGLPPPIRDHPNRSSVASSSGDSVLSLSSDSKYPSNYNSIAERGVVVAYAYDPSFDESQADDMEDELHNPKTLEKDRISARGFINLGALLILVIGLMALFVIYPALTLSSLDDHVKENTIRNCINETGQMQETLPGCSPFRTQNAGAVNNNNINVGADTTTTTDVDDSAGTDATTTTITVDTGTAVKRNQIPI</sequence>
<feature type="compositionally biased region" description="Low complexity" evidence="1">
    <location>
        <begin position="176"/>
        <end position="185"/>
    </location>
</feature>
<feature type="compositionally biased region" description="Polar residues" evidence="1">
    <location>
        <begin position="1"/>
        <end position="25"/>
    </location>
</feature>
<dbReference type="Proteomes" id="UP000297245">
    <property type="component" value="Unassembled WGS sequence"/>
</dbReference>
<dbReference type="EMBL" id="ML179328">
    <property type="protein sequence ID" value="THU90674.1"/>
    <property type="molecule type" value="Genomic_DNA"/>
</dbReference>
<gene>
    <name evidence="4" type="ORF">K435DRAFT_254864</name>
    <name evidence="3" type="ORF">K435DRAFT_323693</name>
</gene>
<evidence type="ECO:0000256" key="2">
    <source>
        <dbReference type="SAM" id="Phobius"/>
    </source>
</evidence>
<proteinExistence type="predicted"/>
<keyword evidence="2" id="KW-1133">Transmembrane helix</keyword>
<evidence type="ECO:0000313" key="4">
    <source>
        <dbReference type="EMBL" id="THU90674.1"/>
    </source>
</evidence>
<reference evidence="3 5" key="1">
    <citation type="journal article" date="2019" name="Nat. Ecol. Evol.">
        <title>Megaphylogeny resolves global patterns of mushroom evolution.</title>
        <authorList>
            <person name="Varga T."/>
            <person name="Krizsan K."/>
            <person name="Foldi C."/>
            <person name="Dima B."/>
            <person name="Sanchez-Garcia M."/>
            <person name="Sanchez-Ramirez S."/>
            <person name="Szollosi G.J."/>
            <person name="Szarkandi J.G."/>
            <person name="Papp V."/>
            <person name="Albert L."/>
            <person name="Andreopoulos W."/>
            <person name="Angelini C."/>
            <person name="Antonin V."/>
            <person name="Barry K.W."/>
            <person name="Bougher N.L."/>
            <person name="Buchanan P."/>
            <person name="Buyck B."/>
            <person name="Bense V."/>
            <person name="Catcheside P."/>
            <person name="Chovatia M."/>
            <person name="Cooper J."/>
            <person name="Damon W."/>
            <person name="Desjardin D."/>
            <person name="Finy P."/>
            <person name="Geml J."/>
            <person name="Haridas S."/>
            <person name="Hughes K."/>
            <person name="Justo A."/>
            <person name="Karasinski D."/>
            <person name="Kautmanova I."/>
            <person name="Kiss B."/>
            <person name="Kocsube S."/>
            <person name="Kotiranta H."/>
            <person name="LaButti K.M."/>
            <person name="Lechner B.E."/>
            <person name="Liimatainen K."/>
            <person name="Lipzen A."/>
            <person name="Lukacs Z."/>
            <person name="Mihaltcheva S."/>
            <person name="Morgado L.N."/>
            <person name="Niskanen T."/>
            <person name="Noordeloos M.E."/>
            <person name="Ohm R.A."/>
            <person name="Ortiz-Santana B."/>
            <person name="Ovrebo C."/>
            <person name="Racz N."/>
            <person name="Riley R."/>
            <person name="Savchenko A."/>
            <person name="Shiryaev A."/>
            <person name="Soop K."/>
            <person name="Spirin V."/>
            <person name="Szebenyi C."/>
            <person name="Tomsovsky M."/>
            <person name="Tulloss R.E."/>
            <person name="Uehling J."/>
            <person name="Grigoriev I.V."/>
            <person name="Vagvolgyi C."/>
            <person name="Papp T."/>
            <person name="Martin F.M."/>
            <person name="Miettinen O."/>
            <person name="Hibbett D.S."/>
            <person name="Nagy L.G."/>
        </authorList>
    </citation>
    <scope>NUCLEOTIDE SEQUENCE [LARGE SCALE GENOMIC DNA]</scope>
    <source>
        <strain evidence="3 5">CBS 962.96</strain>
    </source>
</reference>
<dbReference type="OrthoDB" id="3057032at2759"/>
<feature type="region of interest" description="Disordered" evidence="1">
    <location>
        <begin position="164"/>
        <end position="185"/>
    </location>
</feature>
<dbReference type="EMBL" id="ML179424">
    <property type="protein sequence ID" value="THU88055.1"/>
    <property type="molecule type" value="Genomic_DNA"/>
</dbReference>